<sequence>MNAFLFMFTALLWGGGALATAFQAGPVPALVSVGYRMVTAGLLMMLWARWRGVTLTVPRADRPWVLVQGVLFFGLAFIAFYNAVRLIPSGPAALVLSTSSVFAALFGRLVLGTRLTIRHGLGLGLGILGVAVVFSGDILTLIAGNGLAGSRGGTTGDATAVVAGLAWAALAAIAAGFGTVIGARNQGRGLAMETVITWGGLIGGATAFAAAILSGQPIRFDPSLRYVASLAYLAVPASCVNFLVYFSLVRRIGPGRAAYAMALVPLVALSLSWGFEGLVLTPVILAGAAIILAGNVLVLRR</sequence>
<feature type="transmembrane region" description="Helical" evidence="6">
    <location>
        <begin position="281"/>
        <end position="299"/>
    </location>
</feature>
<feature type="domain" description="EamA" evidence="8">
    <location>
        <begin position="164"/>
        <end position="299"/>
    </location>
</feature>
<dbReference type="SUPFAM" id="SSF103481">
    <property type="entry name" value="Multidrug resistance efflux transporter EmrE"/>
    <property type="match status" value="2"/>
</dbReference>
<dbReference type="Pfam" id="PF00892">
    <property type="entry name" value="EamA"/>
    <property type="match status" value="2"/>
</dbReference>
<evidence type="ECO:0000256" key="4">
    <source>
        <dbReference type="ARBA" id="ARBA00022989"/>
    </source>
</evidence>
<comment type="caution">
    <text evidence="9">The sequence shown here is derived from an EMBL/GenBank/DDBJ whole genome shotgun (WGS) entry which is preliminary data.</text>
</comment>
<organism evidence="9 10">
    <name type="scientific">Tistrella bauzanensis</name>
    <dbReference type="NCBI Taxonomy" id="657419"/>
    <lineage>
        <taxon>Bacteria</taxon>
        <taxon>Pseudomonadati</taxon>
        <taxon>Pseudomonadota</taxon>
        <taxon>Alphaproteobacteria</taxon>
        <taxon>Geminicoccales</taxon>
        <taxon>Geminicoccaceae</taxon>
        <taxon>Tistrella</taxon>
    </lineage>
</organism>
<reference evidence="10" key="1">
    <citation type="journal article" date="2019" name="Int. J. Syst. Evol. Microbiol.">
        <title>The Global Catalogue of Microorganisms (GCM) 10K type strain sequencing project: providing services to taxonomists for standard genome sequencing and annotation.</title>
        <authorList>
            <consortium name="The Broad Institute Genomics Platform"/>
            <consortium name="The Broad Institute Genome Sequencing Center for Infectious Disease"/>
            <person name="Wu L."/>
            <person name="Ma J."/>
        </authorList>
    </citation>
    <scope>NUCLEOTIDE SEQUENCE [LARGE SCALE GENOMIC DNA]</scope>
    <source>
        <strain evidence="10">CGMCC 1.10188</strain>
    </source>
</reference>
<feature type="transmembrane region" description="Helical" evidence="6">
    <location>
        <begin position="123"/>
        <end position="148"/>
    </location>
</feature>
<dbReference type="Gene3D" id="1.10.3730.20">
    <property type="match status" value="1"/>
</dbReference>
<protein>
    <submittedName>
        <fullName evidence="9">Membrane protein</fullName>
    </submittedName>
</protein>
<evidence type="ECO:0000256" key="2">
    <source>
        <dbReference type="ARBA" id="ARBA00007362"/>
    </source>
</evidence>
<dbReference type="Proteomes" id="UP000603352">
    <property type="component" value="Unassembled WGS sequence"/>
</dbReference>
<dbReference type="PANTHER" id="PTHR32322">
    <property type="entry name" value="INNER MEMBRANE TRANSPORTER"/>
    <property type="match status" value="1"/>
</dbReference>
<feature type="transmembrane region" description="Helical" evidence="6">
    <location>
        <begin position="64"/>
        <end position="84"/>
    </location>
</feature>
<evidence type="ECO:0000259" key="8">
    <source>
        <dbReference type="Pfam" id="PF00892"/>
    </source>
</evidence>
<evidence type="ECO:0000313" key="9">
    <source>
        <dbReference type="EMBL" id="GGB51204.1"/>
    </source>
</evidence>
<keyword evidence="4 6" id="KW-1133">Transmembrane helix</keyword>
<feature type="chain" id="PRO_5046186449" evidence="7">
    <location>
        <begin position="20"/>
        <end position="301"/>
    </location>
</feature>
<evidence type="ECO:0000256" key="1">
    <source>
        <dbReference type="ARBA" id="ARBA00004141"/>
    </source>
</evidence>
<name>A0ABQ1IU04_9PROT</name>
<dbReference type="InterPro" id="IPR000620">
    <property type="entry name" value="EamA_dom"/>
</dbReference>
<proteinExistence type="inferred from homology"/>
<evidence type="ECO:0000313" key="10">
    <source>
        <dbReference type="Proteomes" id="UP000603352"/>
    </source>
</evidence>
<keyword evidence="3 6" id="KW-0812">Transmembrane</keyword>
<comment type="similarity">
    <text evidence="2">Belongs to the EamA transporter family.</text>
</comment>
<dbReference type="PANTHER" id="PTHR32322:SF2">
    <property type="entry name" value="EAMA DOMAIN-CONTAINING PROTEIN"/>
    <property type="match status" value="1"/>
</dbReference>
<evidence type="ECO:0000256" key="6">
    <source>
        <dbReference type="SAM" id="Phobius"/>
    </source>
</evidence>
<dbReference type="EMBL" id="BMDZ01000047">
    <property type="protein sequence ID" value="GGB51204.1"/>
    <property type="molecule type" value="Genomic_DNA"/>
</dbReference>
<keyword evidence="5 6" id="KW-0472">Membrane</keyword>
<feature type="transmembrane region" description="Helical" evidence="6">
    <location>
        <begin position="226"/>
        <end position="246"/>
    </location>
</feature>
<keyword evidence="10" id="KW-1185">Reference proteome</keyword>
<accession>A0ABQ1IU04</accession>
<feature type="transmembrane region" description="Helical" evidence="6">
    <location>
        <begin position="195"/>
        <end position="214"/>
    </location>
</feature>
<feature type="transmembrane region" description="Helical" evidence="6">
    <location>
        <begin position="258"/>
        <end position="275"/>
    </location>
</feature>
<feature type="transmembrane region" description="Helical" evidence="6">
    <location>
        <begin position="90"/>
        <end position="111"/>
    </location>
</feature>
<feature type="transmembrane region" description="Helical" evidence="6">
    <location>
        <begin position="160"/>
        <end position="183"/>
    </location>
</feature>
<evidence type="ECO:0000256" key="5">
    <source>
        <dbReference type="ARBA" id="ARBA00023136"/>
    </source>
</evidence>
<dbReference type="InterPro" id="IPR050638">
    <property type="entry name" value="AA-Vitamin_Transporters"/>
</dbReference>
<feature type="transmembrane region" description="Helical" evidence="6">
    <location>
        <begin position="29"/>
        <end position="48"/>
    </location>
</feature>
<feature type="domain" description="EamA" evidence="8">
    <location>
        <begin position="3"/>
        <end position="134"/>
    </location>
</feature>
<dbReference type="InterPro" id="IPR037185">
    <property type="entry name" value="EmrE-like"/>
</dbReference>
<evidence type="ECO:0000256" key="3">
    <source>
        <dbReference type="ARBA" id="ARBA00022692"/>
    </source>
</evidence>
<gene>
    <name evidence="9" type="ORF">GCM10011505_35350</name>
</gene>
<evidence type="ECO:0000256" key="7">
    <source>
        <dbReference type="SAM" id="SignalP"/>
    </source>
</evidence>
<comment type="subcellular location">
    <subcellularLocation>
        <location evidence="1">Membrane</location>
        <topology evidence="1">Multi-pass membrane protein</topology>
    </subcellularLocation>
</comment>
<feature type="signal peptide" evidence="7">
    <location>
        <begin position="1"/>
        <end position="19"/>
    </location>
</feature>
<keyword evidence="7" id="KW-0732">Signal</keyword>